<dbReference type="EMBL" id="QZEV01000038">
    <property type="protein sequence ID" value="RJL04811.1"/>
    <property type="molecule type" value="Genomic_DNA"/>
</dbReference>
<protein>
    <submittedName>
        <fullName evidence="1">DUF2478 domain-containing protein</fullName>
    </submittedName>
</protein>
<proteinExistence type="predicted"/>
<keyword evidence="2" id="KW-1185">Reference proteome</keyword>
<organism evidence="1 2">
    <name type="scientific">Paracoccus aestuarii</name>
    <dbReference type="NCBI Taxonomy" id="453842"/>
    <lineage>
        <taxon>Bacteria</taxon>
        <taxon>Pseudomonadati</taxon>
        <taxon>Pseudomonadota</taxon>
        <taxon>Alphaproteobacteria</taxon>
        <taxon>Rhodobacterales</taxon>
        <taxon>Paracoccaceae</taxon>
        <taxon>Paracoccus</taxon>
    </lineage>
</organism>
<reference evidence="1 2" key="1">
    <citation type="submission" date="2018-09" db="EMBL/GenBank/DDBJ databases">
        <title>Paracoccus onubensis nov. sp. a moderate halophilic bacterium isolated from Gruta de las Maravillas (Aracena, Spain).</title>
        <authorList>
            <person name="Jurado V."/>
            <person name="Gutierrez-Patricio S."/>
            <person name="Gonzalez-Pimentel J.L."/>
            <person name="Laiz L."/>
            <person name="Saiz-Jimenez C."/>
        </authorList>
    </citation>
    <scope>NUCLEOTIDE SEQUENCE [LARGE SCALE GENOMIC DNA]</scope>
    <source>
        <strain evidence="1 2">DSM 19484</strain>
    </source>
</reference>
<dbReference type="Pfam" id="PF10649">
    <property type="entry name" value="DUF2478"/>
    <property type="match status" value="1"/>
</dbReference>
<dbReference type="InterPro" id="IPR018912">
    <property type="entry name" value="DUF2478"/>
</dbReference>
<accession>A0A418ZWE1</accession>
<dbReference type="OrthoDB" id="5918880at2"/>
<dbReference type="AlphaFoldDB" id="A0A418ZWE1"/>
<evidence type="ECO:0000313" key="1">
    <source>
        <dbReference type="EMBL" id="RJL04811.1"/>
    </source>
</evidence>
<dbReference type="Proteomes" id="UP000285530">
    <property type="component" value="Unassembled WGS sequence"/>
</dbReference>
<name>A0A418ZWE1_9RHOB</name>
<evidence type="ECO:0000313" key="2">
    <source>
        <dbReference type="Proteomes" id="UP000285530"/>
    </source>
</evidence>
<gene>
    <name evidence="1" type="ORF">D3P06_09175</name>
</gene>
<sequence>MLAWFTTTDDCAPGHADRLLEDLARRLEPALARRGLALAGAVQRNLDLGPDIPCDMEMVVLGCDGPPLRISQSLGPGAQGCRLDTGALEQAVARTAPRLPGAALVIIPKFGRQEAMGRGFRDLIGRAVAEGQPVVTYVPRQQAAAFADFAGDLAQRVEPEDLCDWCLDRAGAQ</sequence>
<comment type="caution">
    <text evidence="1">The sequence shown here is derived from an EMBL/GenBank/DDBJ whole genome shotgun (WGS) entry which is preliminary data.</text>
</comment>